<dbReference type="InterPro" id="IPR015373">
    <property type="entry name" value="Interferon/interleukin_rcp_dom"/>
</dbReference>
<dbReference type="Pfam" id="PF09294">
    <property type="entry name" value="Interfer-bind"/>
    <property type="match status" value="1"/>
</dbReference>
<feature type="domain" description="Interferon/interleukin receptor" evidence="2">
    <location>
        <begin position="37"/>
        <end position="90"/>
    </location>
</feature>
<evidence type="ECO:0000256" key="1">
    <source>
        <dbReference type="SAM" id="Phobius"/>
    </source>
</evidence>
<evidence type="ECO:0000259" key="2">
    <source>
        <dbReference type="Pfam" id="PF09294"/>
    </source>
</evidence>
<keyword evidence="1" id="KW-0812">Transmembrane</keyword>
<protein>
    <recommendedName>
        <fullName evidence="2">Interferon/interleukin receptor domain-containing protein</fullName>
    </recommendedName>
</protein>
<gene>
    <name evidence="3" type="ORF">GDO78_002056</name>
</gene>
<accession>A0A8J6FX01</accession>
<dbReference type="OrthoDB" id="8704831at2759"/>
<keyword evidence="1" id="KW-1133">Transmembrane helix</keyword>
<proteinExistence type="predicted"/>
<feature type="transmembrane region" description="Helical" evidence="1">
    <location>
        <begin position="96"/>
        <end position="118"/>
    </location>
</feature>
<reference evidence="3" key="1">
    <citation type="thesis" date="2020" institute="ProQuest LLC" country="789 East Eisenhower Parkway, Ann Arbor, MI, USA">
        <title>Comparative Genomics and Chromosome Evolution.</title>
        <authorList>
            <person name="Mudd A.B."/>
        </authorList>
    </citation>
    <scope>NUCLEOTIDE SEQUENCE</scope>
    <source>
        <strain evidence="3">HN-11 Male</strain>
        <tissue evidence="3">Kidney and liver</tissue>
    </source>
</reference>
<keyword evidence="4" id="KW-1185">Reference proteome</keyword>
<dbReference type="Proteomes" id="UP000770717">
    <property type="component" value="Unassembled WGS sequence"/>
</dbReference>
<dbReference type="InterPro" id="IPR013783">
    <property type="entry name" value="Ig-like_fold"/>
</dbReference>
<name>A0A8J6FX01_ELECQ</name>
<dbReference type="AlphaFoldDB" id="A0A8J6FX01"/>
<dbReference type="EMBL" id="WNTK01000001">
    <property type="protein sequence ID" value="KAG9494530.1"/>
    <property type="molecule type" value="Genomic_DNA"/>
</dbReference>
<keyword evidence="1" id="KW-0472">Membrane</keyword>
<evidence type="ECO:0000313" key="4">
    <source>
        <dbReference type="Proteomes" id="UP000770717"/>
    </source>
</evidence>
<dbReference type="Gene3D" id="2.60.40.10">
    <property type="entry name" value="Immunoglobulins"/>
    <property type="match status" value="1"/>
</dbReference>
<organism evidence="3 4">
    <name type="scientific">Eleutherodactylus coqui</name>
    <name type="common">Puerto Rican coqui</name>
    <dbReference type="NCBI Taxonomy" id="57060"/>
    <lineage>
        <taxon>Eukaryota</taxon>
        <taxon>Metazoa</taxon>
        <taxon>Chordata</taxon>
        <taxon>Craniata</taxon>
        <taxon>Vertebrata</taxon>
        <taxon>Euteleostomi</taxon>
        <taxon>Amphibia</taxon>
        <taxon>Batrachia</taxon>
        <taxon>Anura</taxon>
        <taxon>Neobatrachia</taxon>
        <taxon>Hyloidea</taxon>
        <taxon>Eleutherodactylidae</taxon>
        <taxon>Eleutherodactylinae</taxon>
        <taxon>Eleutherodactylus</taxon>
        <taxon>Eleutherodactylus</taxon>
    </lineage>
</organism>
<sequence>MEPPILAQIYSTQLSTANLLNLPNKDSALKDIVVFLNLISQTQCKRINGYNTFAFLEKAEEGNEYCAEVIAHASPISKNSSSSDVVCVQVEERLNLFTGILCLFGVLLALVPLALAVWKSAIIVRYFCSPDEDIPDVLKEPDMDRRMLKNYYSLKDKSKEINSVGLHEDRLLPRK</sequence>
<comment type="caution">
    <text evidence="3">The sequence shown here is derived from an EMBL/GenBank/DDBJ whole genome shotgun (WGS) entry which is preliminary data.</text>
</comment>
<evidence type="ECO:0000313" key="3">
    <source>
        <dbReference type="EMBL" id="KAG9494530.1"/>
    </source>
</evidence>